<dbReference type="AlphaFoldDB" id="A0A0C3CXU9"/>
<keyword evidence="2" id="KW-1185">Reference proteome</keyword>
<dbReference type="PANTHER" id="PTHR47784:SF9">
    <property type="entry name" value="ZN(II)2CYS6 TRANSCRIPTION FACTOR (EUROFUNG)"/>
    <property type="match status" value="1"/>
</dbReference>
<evidence type="ECO:0008006" key="3">
    <source>
        <dbReference type="Google" id="ProtNLM"/>
    </source>
</evidence>
<evidence type="ECO:0000313" key="2">
    <source>
        <dbReference type="Proteomes" id="UP000054321"/>
    </source>
</evidence>
<dbReference type="OrthoDB" id="416217at2759"/>
<dbReference type="InParanoid" id="A0A0C3CXU9"/>
<dbReference type="STRING" id="913774.A0A0C3CXU9"/>
<accession>A0A0C3CXU9</accession>
<gene>
    <name evidence="1" type="ORF">OIDMADRAFT_51793</name>
</gene>
<evidence type="ECO:0000313" key="1">
    <source>
        <dbReference type="EMBL" id="KIN03859.1"/>
    </source>
</evidence>
<reference evidence="1 2" key="1">
    <citation type="submission" date="2014-04" db="EMBL/GenBank/DDBJ databases">
        <authorList>
            <consortium name="DOE Joint Genome Institute"/>
            <person name="Kuo A."/>
            <person name="Martino E."/>
            <person name="Perotto S."/>
            <person name="Kohler A."/>
            <person name="Nagy L.G."/>
            <person name="Floudas D."/>
            <person name="Copeland A."/>
            <person name="Barry K.W."/>
            <person name="Cichocki N."/>
            <person name="Veneault-Fourrey C."/>
            <person name="LaButti K."/>
            <person name="Lindquist E.A."/>
            <person name="Lipzen A."/>
            <person name="Lundell T."/>
            <person name="Morin E."/>
            <person name="Murat C."/>
            <person name="Sun H."/>
            <person name="Tunlid A."/>
            <person name="Henrissat B."/>
            <person name="Grigoriev I.V."/>
            <person name="Hibbett D.S."/>
            <person name="Martin F."/>
            <person name="Nordberg H.P."/>
            <person name="Cantor M.N."/>
            <person name="Hua S.X."/>
        </authorList>
    </citation>
    <scope>NUCLEOTIDE SEQUENCE [LARGE SCALE GENOMIC DNA]</scope>
    <source>
        <strain evidence="1 2">Zn</strain>
    </source>
</reference>
<sequence>MQELQAAAGESENPCLITPADLHLYRIVTDRRLYKCDETRPGCKKCCNFGVSCNYGDPNAPDLQTTYHGVDFEAPIKKLPQKQASPLESCFFAGKVEIFGSVKPGLSRISDNGDSMIELDNECLGRLDRFITRTVLSVGPPQTAVIFQSEMAELVCGYPYLMHMVQAVTALHDRILSPNPNPYQTRAELYHASRAAALFNEKLSRPLQAEDRDPLLATAVLLGIASMSWMEASSAEEAWPMTLPKPSDLDWIRISRNKAAVWDLTDPLRWGGRFKLMAEAQVRNQEAAQITISRMGLEELPGKLLALCEVDEYSTIDSNPYLSALQGLAPAMAVESVRANLLVLLSFLGRIDGDYQELLKKRDPRALLLMAYWYAKIKGTMWWLDRRSMLEGAAICMYLERYHAEELEILDLLSYPKMRLGLLY</sequence>
<dbReference type="Proteomes" id="UP000054321">
    <property type="component" value="Unassembled WGS sequence"/>
</dbReference>
<protein>
    <recommendedName>
        <fullName evidence="3">Zn(2)-C6 fungal-type domain-containing protein</fullName>
    </recommendedName>
</protein>
<dbReference type="EMBL" id="KN832873">
    <property type="protein sequence ID" value="KIN03859.1"/>
    <property type="molecule type" value="Genomic_DNA"/>
</dbReference>
<dbReference type="InterPro" id="IPR053157">
    <property type="entry name" value="Sterol_Uptake_Regulator"/>
</dbReference>
<dbReference type="HOGENOM" id="CLU_024934_9_2_1"/>
<organism evidence="1 2">
    <name type="scientific">Oidiodendron maius (strain Zn)</name>
    <dbReference type="NCBI Taxonomy" id="913774"/>
    <lineage>
        <taxon>Eukaryota</taxon>
        <taxon>Fungi</taxon>
        <taxon>Dikarya</taxon>
        <taxon>Ascomycota</taxon>
        <taxon>Pezizomycotina</taxon>
        <taxon>Leotiomycetes</taxon>
        <taxon>Leotiomycetes incertae sedis</taxon>
        <taxon>Myxotrichaceae</taxon>
        <taxon>Oidiodendron</taxon>
    </lineage>
</organism>
<proteinExistence type="predicted"/>
<name>A0A0C3CXU9_OIDMZ</name>
<reference evidence="2" key="2">
    <citation type="submission" date="2015-01" db="EMBL/GenBank/DDBJ databases">
        <title>Evolutionary Origins and Diversification of the Mycorrhizal Mutualists.</title>
        <authorList>
            <consortium name="DOE Joint Genome Institute"/>
            <consortium name="Mycorrhizal Genomics Consortium"/>
            <person name="Kohler A."/>
            <person name="Kuo A."/>
            <person name="Nagy L.G."/>
            <person name="Floudas D."/>
            <person name="Copeland A."/>
            <person name="Barry K.W."/>
            <person name="Cichocki N."/>
            <person name="Veneault-Fourrey C."/>
            <person name="LaButti K."/>
            <person name="Lindquist E.A."/>
            <person name="Lipzen A."/>
            <person name="Lundell T."/>
            <person name="Morin E."/>
            <person name="Murat C."/>
            <person name="Riley R."/>
            <person name="Ohm R."/>
            <person name="Sun H."/>
            <person name="Tunlid A."/>
            <person name="Henrissat B."/>
            <person name="Grigoriev I.V."/>
            <person name="Hibbett D.S."/>
            <person name="Martin F."/>
        </authorList>
    </citation>
    <scope>NUCLEOTIDE SEQUENCE [LARGE SCALE GENOMIC DNA]</scope>
    <source>
        <strain evidence="2">Zn</strain>
    </source>
</reference>
<dbReference type="GO" id="GO:0001228">
    <property type="term" value="F:DNA-binding transcription activator activity, RNA polymerase II-specific"/>
    <property type="evidence" value="ECO:0007669"/>
    <property type="project" value="TreeGrafter"/>
</dbReference>
<dbReference type="PANTHER" id="PTHR47784">
    <property type="entry name" value="STEROL UPTAKE CONTROL PROTEIN 2"/>
    <property type="match status" value="1"/>
</dbReference>